<organism evidence="8 9">
    <name type="scientific">Grifola frondosa</name>
    <name type="common">Maitake</name>
    <name type="synonym">Polyporus frondosus</name>
    <dbReference type="NCBI Taxonomy" id="5627"/>
    <lineage>
        <taxon>Eukaryota</taxon>
        <taxon>Fungi</taxon>
        <taxon>Dikarya</taxon>
        <taxon>Basidiomycota</taxon>
        <taxon>Agaricomycotina</taxon>
        <taxon>Agaricomycetes</taxon>
        <taxon>Polyporales</taxon>
        <taxon>Grifolaceae</taxon>
        <taxon>Grifola</taxon>
    </lineage>
</organism>
<dbReference type="GO" id="GO:0005656">
    <property type="term" value="C:nuclear pre-replicative complex"/>
    <property type="evidence" value="ECO:0007669"/>
    <property type="project" value="TreeGrafter"/>
</dbReference>
<dbReference type="Gene3D" id="2.130.10.10">
    <property type="entry name" value="YVTN repeat-like/Quinoprotein amine dehydrogenase"/>
    <property type="match status" value="3"/>
</dbReference>
<keyword evidence="6" id="KW-0175">Coiled coil</keyword>
<evidence type="ECO:0000256" key="5">
    <source>
        <dbReference type="RuleBase" id="RU369067"/>
    </source>
</evidence>
<keyword evidence="5" id="KW-0539">Nucleus</keyword>
<feature type="region of interest" description="Disordered" evidence="7">
    <location>
        <begin position="482"/>
        <end position="521"/>
    </location>
</feature>
<keyword evidence="9" id="KW-1185">Reference proteome</keyword>
<dbReference type="SMART" id="SM00320">
    <property type="entry name" value="WD40"/>
    <property type="match status" value="4"/>
</dbReference>
<evidence type="ECO:0000256" key="3">
    <source>
        <dbReference type="ARBA" id="ARBA00022737"/>
    </source>
</evidence>
<feature type="compositionally biased region" description="Basic and acidic residues" evidence="7">
    <location>
        <begin position="483"/>
        <end position="504"/>
    </location>
</feature>
<dbReference type="Pfam" id="PF00400">
    <property type="entry name" value="WD40"/>
    <property type="match status" value="2"/>
</dbReference>
<sequence>MQPNECILCATAPSSAHTGPGSISLHDIQTGSSLASFKQTSAGPHCTAVVQSRDSQGGFMLAAQQDKSILNVYNFQKRWTQQAISALEQLLRAEYTFGRLIASGIMYNSWDAHYRQINVLRFTHDGASLLSGSEDSGVSVWSISRHVLLCLHRFSGSDSPMLSLLDDNSQSDLPTPYCSFSDHTLPITDIVCGVGSFPSCRVLTASVDHSVKLWDLSSKTLLTTFYFPQAISCLAWDVTERLFFAASPDGSIHQVNLFRQREDKFNRTAMEAIGGAGVSDVIRINDIDQSSAKKRLISVGEAVATMTISLTSALLLAGTTTGLVHIYDIASHQLLRTLSTHKGLTITHLETLLRPPDLIGHISLSLAVGTGASIEMKDSVSVRHVAPFQRMRDAKAREAHEVTMMLPVQCSNEWFFSYSREELIKDHSFFVKPSGEDTAAMGISLQSRVSELEGEVARLKEQLVKAKGVNDMMWETAVQRLVAEGKEKTEPRAKNKESEQHEDRDEGDSTESGRRRKRGRM</sequence>
<comment type="subunit">
    <text evidence="5">Component of the RIX1 complex, composed of IPI1, RIX1/IPI2 and IPI3 in a 1:2:2 stoichiometry. The complex interacts (via RIX1) with MDN1 (via its hexameric AAA ATPase ring) and the pre-60S ribosome particles.</text>
</comment>
<keyword evidence="2 4" id="KW-0853">WD repeat</keyword>
<dbReference type="PROSITE" id="PS50294">
    <property type="entry name" value="WD_REPEATS_REGION"/>
    <property type="match status" value="1"/>
</dbReference>
<comment type="similarity">
    <text evidence="1 5">Belongs to the WD repeat IPI3/WDR18 family.</text>
</comment>
<dbReference type="InterPro" id="IPR015943">
    <property type="entry name" value="WD40/YVTN_repeat-like_dom_sf"/>
</dbReference>
<proteinExistence type="inferred from homology"/>
<name>A0A1C7MCQ2_GRIFR</name>
<keyword evidence="5" id="KW-0698">rRNA processing</keyword>
<accession>A0A1C7MCQ2</accession>
<feature type="repeat" description="WD" evidence="4">
    <location>
        <begin position="110"/>
        <end position="144"/>
    </location>
</feature>
<dbReference type="OrthoDB" id="756370at2759"/>
<dbReference type="EMBL" id="LUGG01000006">
    <property type="protein sequence ID" value="OBZ74169.1"/>
    <property type="molecule type" value="Genomic_DNA"/>
</dbReference>
<dbReference type="GO" id="GO:0006261">
    <property type="term" value="P:DNA-templated DNA replication"/>
    <property type="evidence" value="ECO:0007669"/>
    <property type="project" value="TreeGrafter"/>
</dbReference>
<keyword evidence="3" id="KW-0677">Repeat</keyword>
<dbReference type="InterPro" id="IPR036322">
    <property type="entry name" value="WD40_repeat_dom_sf"/>
</dbReference>
<evidence type="ECO:0000256" key="2">
    <source>
        <dbReference type="ARBA" id="ARBA00022574"/>
    </source>
</evidence>
<dbReference type="PANTHER" id="PTHR18763:SF0">
    <property type="entry name" value="WD REPEAT-CONTAINING PROTEIN 18"/>
    <property type="match status" value="1"/>
</dbReference>
<dbReference type="InterPro" id="IPR045227">
    <property type="entry name" value="WDR18/Ipi3/RID3"/>
</dbReference>
<evidence type="ECO:0000256" key="1">
    <source>
        <dbReference type="ARBA" id="ARBA00010143"/>
    </source>
</evidence>
<feature type="repeat" description="WD" evidence="4">
    <location>
        <begin position="202"/>
        <end position="224"/>
    </location>
</feature>
<dbReference type="Proteomes" id="UP000092993">
    <property type="component" value="Unassembled WGS sequence"/>
</dbReference>
<reference evidence="8 9" key="1">
    <citation type="submission" date="2016-03" db="EMBL/GenBank/DDBJ databases">
        <title>Whole genome sequencing of Grifola frondosa 9006-11.</title>
        <authorList>
            <person name="Min B."/>
            <person name="Park H."/>
            <person name="Kim J.-G."/>
            <person name="Cho H."/>
            <person name="Oh Y.-L."/>
            <person name="Kong W.-S."/>
            <person name="Choi I.-G."/>
        </authorList>
    </citation>
    <scope>NUCLEOTIDE SEQUENCE [LARGE SCALE GENOMIC DNA]</scope>
    <source>
        <strain evidence="8 9">9006-11</strain>
    </source>
</reference>
<dbReference type="PANTHER" id="PTHR18763">
    <property type="entry name" value="WD-REPEAT PROTEIN 18"/>
    <property type="match status" value="1"/>
</dbReference>
<dbReference type="AlphaFoldDB" id="A0A1C7MCQ2"/>
<dbReference type="GO" id="GO:0006364">
    <property type="term" value="P:rRNA processing"/>
    <property type="evidence" value="ECO:0007669"/>
    <property type="project" value="UniProtKB-UniRule"/>
</dbReference>
<comment type="function">
    <text evidence="5">Component of the RIX1 complex required for processing of ITS2 sequences from 35S pre-rRNA.</text>
</comment>
<evidence type="ECO:0000256" key="7">
    <source>
        <dbReference type="SAM" id="MobiDB-lite"/>
    </source>
</evidence>
<protein>
    <recommendedName>
        <fullName evidence="5">Pre-rRNA-processing protein IPI3</fullName>
    </recommendedName>
</protein>
<dbReference type="STRING" id="5627.A0A1C7MCQ2"/>
<dbReference type="InterPro" id="IPR001680">
    <property type="entry name" value="WD40_rpt"/>
</dbReference>
<feature type="coiled-coil region" evidence="6">
    <location>
        <begin position="442"/>
        <end position="469"/>
    </location>
</feature>
<comment type="caution">
    <text evidence="8">The sequence shown here is derived from an EMBL/GenBank/DDBJ whole genome shotgun (WGS) entry which is preliminary data.</text>
</comment>
<evidence type="ECO:0000256" key="4">
    <source>
        <dbReference type="PROSITE-ProRule" id="PRU00221"/>
    </source>
</evidence>
<dbReference type="OMA" id="GVNARIY"/>
<dbReference type="GO" id="GO:0120330">
    <property type="term" value="C:rixosome complex"/>
    <property type="evidence" value="ECO:0007669"/>
    <property type="project" value="UniProtKB-UniRule"/>
</dbReference>
<evidence type="ECO:0000313" key="8">
    <source>
        <dbReference type="EMBL" id="OBZ74169.1"/>
    </source>
</evidence>
<gene>
    <name evidence="8" type="primary">IPI3</name>
    <name evidence="8" type="ORF">A0H81_06015</name>
</gene>
<dbReference type="PROSITE" id="PS50082">
    <property type="entry name" value="WD_REPEATS_2"/>
    <property type="match status" value="2"/>
</dbReference>
<evidence type="ECO:0000313" key="9">
    <source>
        <dbReference type="Proteomes" id="UP000092993"/>
    </source>
</evidence>
<dbReference type="SUPFAM" id="SSF50978">
    <property type="entry name" value="WD40 repeat-like"/>
    <property type="match status" value="1"/>
</dbReference>
<evidence type="ECO:0000256" key="6">
    <source>
        <dbReference type="SAM" id="Coils"/>
    </source>
</evidence>
<comment type="subcellular location">
    <subcellularLocation>
        <location evidence="5">Nucleus</location>
    </subcellularLocation>
</comment>